<dbReference type="EMBL" id="RXII01000080">
    <property type="protein sequence ID" value="RZN61118.1"/>
    <property type="molecule type" value="Genomic_DNA"/>
</dbReference>
<evidence type="ECO:0000313" key="1">
    <source>
        <dbReference type="EMBL" id="RZN61118.1"/>
    </source>
</evidence>
<accession>A0A520KKW8</accession>
<dbReference type="AlphaFoldDB" id="A0A520KKW8"/>
<dbReference type="OrthoDB" id="120943at2157"/>
<reference evidence="1 2" key="1">
    <citation type="journal article" date="2019" name="Nat. Microbiol.">
        <title>Wide diversity of methane and short-chain alkane metabolisms in uncultured archaea.</title>
        <authorList>
            <person name="Borrel G."/>
            <person name="Adam P.S."/>
            <person name="McKay L.J."/>
            <person name="Chen L.X."/>
            <person name="Sierra-Garcia I.N."/>
            <person name="Sieber C.M."/>
            <person name="Letourneur Q."/>
            <person name="Ghozlane A."/>
            <person name="Andersen G.L."/>
            <person name="Li W.J."/>
            <person name="Hallam S.J."/>
            <person name="Muyzer G."/>
            <person name="de Oliveira V.M."/>
            <person name="Inskeep W.P."/>
            <person name="Banfield J.F."/>
            <person name="Gribaldo S."/>
        </authorList>
    </citation>
    <scope>NUCLEOTIDE SEQUENCE [LARGE SCALE GENOMIC DNA]</scope>
    <source>
        <strain evidence="1">NM4</strain>
    </source>
</reference>
<evidence type="ECO:0000313" key="2">
    <source>
        <dbReference type="Proteomes" id="UP000316217"/>
    </source>
</evidence>
<dbReference type="PANTHER" id="PTHR43801:SF1">
    <property type="entry name" value="POLYPRENYL SYNTHETASE"/>
    <property type="match status" value="1"/>
</dbReference>
<name>A0A520KKW8_9CREN</name>
<protein>
    <submittedName>
        <fullName evidence="1">DUF116 domain-containing protein</fullName>
    </submittedName>
</protein>
<dbReference type="InterPro" id="IPR002829">
    <property type="entry name" value="DUF116"/>
</dbReference>
<dbReference type="RefSeq" id="WP_125671206.1">
    <property type="nucleotide sequence ID" value="NZ_RCOS01000076.1"/>
</dbReference>
<organism evidence="1 2">
    <name type="scientific">Candidatus Methanodesulfokora washburnensis</name>
    <dbReference type="NCBI Taxonomy" id="2478471"/>
    <lineage>
        <taxon>Archaea</taxon>
        <taxon>Thermoproteota</taxon>
        <taxon>Candidatus Korarchaeia</taxon>
        <taxon>Candidatus Korarchaeia incertae sedis</taxon>
        <taxon>Candidatus Methanodesulfokora</taxon>
    </lineage>
</organism>
<dbReference type="PANTHER" id="PTHR43801">
    <property type="entry name" value="NUCLEOTIDE-BINDING PROTEIN-RELATED"/>
    <property type="match status" value="1"/>
</dbReference>
<dbReference type="Proteomes" id="UP000316217">
    <property type="component" value="Unassembled WGS sequence"/>
</dbReference>
<gene>
    <name evidence="1" type="ORF">EF810_05255</name>
</gene>
<sequence>MPYRFNFDLSAVPRQFFEEILRASYERGIHKRMANKAMYLVRMFKLDELTGLDLQNAITVVEDMLEICIMSEMGRRKFGNAKRKALFLPHCSRKYMDSRCKAIFDESIPSYLCQKCSSDCLIRRAIEIAEERGYDVYVVPGGSCIPKILERGGYDAVVGVACGMELKLASKFLSNIPAQGIPLVKNGCSLTRFDLDSLKRALI</sequence>
<proteinExistence type="predicted"/>
<comment type="caution">
    <text evidence="1">The sequence shown here is derived from an EMBL/GenBank/DDBJ whole genome shotgun (WGS) entry which is preliminary data.</text>
</comment>
<dbReference type="Pfam" id="PF01976">
    <property type="entry name" value="DUF116"/>
    <property type="match status" value="1"/>
</dbReference>